<dbReference type="AlphaFoldDB" id="A0A6H0XLV3"/>
<evidence type="ECO:0000256" key="9">
    <source>
        <dbReference type="ARBA" id="ARBA00022776"/>
    </source>
</evidence>
<evidence type="ECO:0000256" key="4">
    <source>
        <dbReference type="ARBA" id="ARBA00008491"/>
    </source>
</evidence>
<organism evidence="21 22">
    <name type="scientific">Peltaster fructicola</name>
    <dbReference type="NCBI Taxonomy" id="286661"/>
    <lineage>
        <taxon>Eukaryota</taxon>
        <taxon>Fungi</taxon>
        <taxon>Dikarya</taxon>
        <taxon>Ascomycota</taxon>
        <taxon>Pezizomycotina</taxon>
        <taxon>Dothideomycetes</taxon>
        <taxon>Dothideomycetes incertae sedis</taxon>
        <taxon>Peltaster</taxon>
    </lineage>
</organism>
<keyword evidence="8" id="KW-0493">Microtubule</keyword>
<evidence type="ECO:0000256" key="1">
    <source>
        <dbReference type="ARBA" id="ARBA00004123"/>
    </source>
</evidence>
<dbReference type="EMBL" id="CP051139">
    <property type="protein sequence ID" value="QIW95608.1"/>
    <property type="molecule type" value="Genomic_DNA"/>
</dbReference>
<keyword evidence="6" id="KW-0963">Cytoplasm</keyword>
<feature type="compositionally biased region" description="Polar residues" evidence="20">
    <location>
        <begin position="175"/>
        <end position="184"/>
    </location>
</feature>
<keyword evidence="9" id="KW-0498">Mitosis</keyword>
<keyword evidence="11" id="KW-0995">Kinetochore</keyword>
<keyword evidence="7" id="KW-0132">Cell division</keyword>
<gene>
    <name evidence="21" type="ORF">AMS68_001126</name>
</gene>
<feature type="region of interest" description="Disordered" evidence="20">
    <location>
        <begin position="175"/>
        <end position="208"/>
    </location>
</feature>
<keyword evidence="16" id="KW-0137">Centromere</keyword>
<evidence type="ECO:0000256" key="7">
    <source>
        <dbReference type="ARBA" id="ARBA00022618"/>
    </source>
</evidence>
<evidence type="ECO:0000256" key="16">
    <source>
        <dbReference type="ARBA" id="ARBA00023328"/>
    </source>
</evidence>
<evidence type="ECO:0000313" key="22">
    <source>
        <dbReference type="Proteomes" id="UP000503462"/>
    </source>
</evidence>
<evidence type="ECO:0000256" key="20">
    <source>
        <dbReference type="SAM" id="MobiDB-lite"/>
    </source>
</evidence>
<dbReference type="Proteomes" id="UP000503462">
    <property type="component" value="Chromosome 1"/>
</dbReference>
<evidence type="ECO:0000256" key="13">
    <source>
        <dbReference type="ARBA" id="ARBA00023212"/>
    </source>
</evidence>
<proteinExistence type="inferred from homology"/>
<evidence type="ECO:0000256" key="6">
    <source>
        <dbReference type="ARBA" id="ARBA00022490"/>
    </source>
</evidence>
<evidence type="ECO:0000256" key="8">
    <source>
        <dbReference type="ARBA" id="ARBA00022701"/>
    </source>
</evidence>
<evidence type="ECO:0000256" key="10">
    <source>
        <dbReference type="ARBA" id="ARBA00022829"/>
    </source>
</evidence>
<evidence type="ECO:0000256" key="14">
    <source>
        <dbReference type="ARBA" id="ARBA00023242"/>
    </source>
</evidence>
<dbReference type="InterPro" id="IPR013966">
    <property type="entry name" value="Spc34"/>
</dbReference>
<evidence type="ECO:0000256" key="15">
    <source>
        <dbReference type="ARBA" id="ARBA00023306"/>
    </source>
</evidence>
<dbReference type="GO" id="GO:0051301">
    <property type="term" value="P:cell division"/>
    <property type="evidence" value="ECO:0007669"/>
    <property type="project" value="UniProtKB-KW"/>
</dbReference>
<dbReference type="Pfam" id="PF08657">
    <property type="entry name" value="DASH_Spc34"/>
    <property type="match status" value="2"/>
</dbReference>
<reference evidence="21 22" key="1">
    <citation type="journal article" date="2016" name="Sci. Rep.">
        <title>Peltaster fructicola genome reveals evolution from an invasive phytopathogen to an ectophytic parasite.</title>
        <authorList>
            <person name="Xu C."/>
            <person name="Chen H."/>
            <person name="Gleason M.L."/>
            <person name="Xu J.R."/>
            <person name="Liu H."/>
            <person name="Zhang R."/>
            <person name="Sun G."/>
        </authorList>
    </citation>
    <scope>NUCLEOTIDE SEQUENCE [LARGE SCALE GENOMIC DNA]</scope>
    <source>
        <strain evidence="21 22">LNHT1506</strain>
    </source>
</reference>
<dbReference type="OrthoDB" id="10016597at2759"/>
<evidence type="ECO:0000256" key="12">
    <source>
        <dbReference type="ARBA" id="ARBA00023054"/>
    </source>
</evidence>
<evidence type="ECO:0000256" key="2">
    <source>
        <dbReference type="ARBA" id="ARBA00004186"/>
    </source>
</evidence>
<dbReference type="GO" id="GO:0005876">
    <property type="term" value="C:spindle microtubule"/>
    <property type="evidence" value="ECO:0007669"/>
    <property type="project" value="InterPro"/>
</dbReference>
<accession>A0A6H0XLV3</accession>
<comment type="subcellular location">
    <subcellularLocation>
        <location evidence="3">Chromosome</location>
        <location evidence="3">Centromere</location>
        <location evidence="3">Kinetochore</location>
    </subcellularLocation>
    <subcellularLocation>
        <location evidence="2">Cytoplasm</location>
        <location evidence="2">Cytoskeleton</location>
        <location evidence="2">Spindle</location>
    </subcellularLocation>
    <subcellularLocation>
        <location evidence="1">Nucleus</location>
    </subcellularLocation>
</comment>
<evidence type="ECO:0000256" key="19">
    <source>
        <dbReference type="SAM" id="Coils"/>
    </source>
</evidence>
<evidence type="ECO:0000256" key="3">
    <source>
        <dbReference type="ARBA" id="ARBA00004629"/>
    </source>
</evidence>
<keyword evidence="5" id="KW-0158">Chromosome</keyword>
<protein>
    <recommendedName>
        <fullName evidence="17">DASH complex subunit SPC34</fullName>
    </recommendedName>
    <alternativeName>
        <fullName evidence="18">Outer kinetochore protein SPC34</fullName>
    </alternativeName>
</protein>
<keyword evidence="10" id="KW-0159">Chromosome partition</keyword>
<keyword evidence="15" id="KW-0131">Cell cycle</keyword>
<evidence type="ECO:0000256" key="5">
    <source>
        <dbReference type="ARBA" id="ARBA00022454"/>
    </source>
</evidence>
<feature type="coiled-coil region" evidence="19">
    <location>
        <begin position="141"/>
        <end position="168"/>
    </location>
</feature>
<evidence type="ECO:0000256" key="11">
    <source>
        <dbReference type="ARBA" id="ARBA00022838"/>
    </source>
</evidence>
<dbReference type="GO" id="GO:0008608">
    <property type="term" value="P:attachment of spindle microtubules to kinetochore"/>
    <property type="evidence" value="ECO:0007669"/>
    <property type="project" value="InterPro"/>
</dbReference>
<sequence>MASAFTSHLERISMCSQSISELSFPGPQRFTNAILSNHDITSLIRDTEAHERALFHLAPPPLPTDVGGNSHGVAPISSAALKGRRSTMHPARQPKSKAVAAVLGGELYAKIQQPTGGRQAGEIDVNLLLQGAERLANVYPIQGALDRIAQLKRRHMQLQANILHYEDRVAQQTVELEQMRSSAKTPDDEDDQHTETQPIVPIIDEDWGTMQDDIKELERKKKGLEERVTGMEKDLGGLLR</sequence>
<evidence type="ECO:0000256" key="18">
    <source>
        <dbReference type="ARBA" id="ARBA00044346"/>
    </source>
</evidence>
<name>A0A6H0XLV3_9PEZI</name>
<evidence type="ECO:0000256" key="17">
    <source>
        <dbReference type="ARBA" id="ARBA00044112"/>
    </source>
</evidence>
<keyword evidence="13" id="KW-0206">Cytoskeleton</keyword>
<keyword evidence="22" id="KW-1185">Reference proteome</keyword>
<keyword evidence="14" id="KW-0539">Nucleus</keyword>
<dbReference type="GO" id="GO:0042729">
    <property type="term" value="C:DASH complex"/>
    <property type="evidence" value="ECO:0007669"/>
    <property type="project" value="InterPro"/>
</dbReference>
<evidence type="ECO:0000313" key="21">
    <source>
        <dbReference type="EMBL" id="QIW95608.1"/>
    </source>
</evidence>
<comment type="similarity">
    <text evidence="4">Belongs to the DASH complex SPC34 family.</text>
</comment>
<keyword evidence="12 19" id="KW-0175">Coiled coil</keyword>